<reference evidence="1" key="1">
    <citation type="submission" date="2014-11" db="EMBL/GenBank/DDBJ databases">
        <authorList>
            <person name="Amaro Gonzalez C."/>
        </authorList>
    </citation>
    <scope>NUCLEOTIDE SEQUENCE</scope>
</reference>
<accession>A0A0E9UVV8</accession>
<evidence type="ECO:0000313" key="1">
    <source>
        <dbReference type="EMBL" id="JAH69876.1"/>
    </source>
</evidence>
<proteinExistence type="predicted"/>
<dbReference type="AlphaFoldDB" id="A0A0E9UVV8"/>
<name>A0A0E9UVV8_ANGAN</name>
<reference evidence="1" key="2">
    <citation type="journal article" date="2015" name="Fish Shellfish Immunol.">
        <title>Early steps in the European eel (Anguilla anguilla)-Vibrio vulnificus interaction in the gills: Role of the RtxA13 toxin.</title>
        <authorList>
            <person name="Callol A."/>
            <person name="Pajuelo D."/>
            <person name="Ebbesson L."/>
            <person name="Teles M."/>
            <person name="MacKenzie S."/>
            <person name="Amaro C."/>
        </authorList>
    </citation>
    <scope>NUCLEOTIDE SEQUENCE</scope>
</reference>
<protein>
    <submittedName>
        <fullName evidence="1">Uncharacterized protein</fullName>
    </submittedName>
</protein>
<organism evidence="1">
    <name type="scientific">Anguilla anguilla</name>
    <name type="common">European freshwater eel</name>
    <name type="synonym">Muraena anguilla</name>
    <dbReference type="NCBI Taxonomy" id="7936"/>
    <lineage>
        <taxon>Eukaryota</taxon>
        <taxon>Metazoa</taxon>
        <taxon>Chordata</taxon>
        <taxon>Craniata</taxon>
        <taxon>Vertebrata</taxon>
        <taxon>Euteleostomi</taxon>
        <taxon>Actinopterygii</taxon>
        <taxon>Neopterygii</taxon>
        <taxon>Teleostei</taxon>
        <taxon>Anguilliformes</taxon>
        <taxon>Anguillidae</taxon>
        <taxon>Anguilla</taxon>
    </lineage>
</organism>
<sequence>MFMFPDRSLADISTVALFILTSAKHTSEETIQSNDYFLPFLRISVMTFFLHIQIFHILSENKL</sequence>
<dbReference type="EMBL" id="GBXM01038701">
    <property type="protein sequence ID" value="JAH69876.1"/>
    <property type="molecule type" value="Transcribed_RNA"/>
</dbReference>